<dbReference type="GO" id="GO:1904680">
    <property type="term" value="F:peptide transmembrane transporter activity"/>
    <property type="evidence" value="ECO:0007669"/>
    <property type="project" value="TreeGrafter"/>
</dbReference>
<gene>
    <name evidence="7" type="ORF">QFZ53_000434</name>
</gene>
<dbReference type="InterPro" id="IPR000914">
    <property type="entry name" value="SBP_5_dom"/>
</dbReference>
<keyword evidence="3" id="KW-0813">Transport</keyword>
<dbReference type="Gene3D" id="3.10.105.10">
    <property type="entry name" value="Dipeptide-binding Protein, Domain 3"/>
    <property type="match status" value="1"/>
</dbReference>
<evidence type="ECO:0000256" key="3">
    <source>
        <dbReference type="ARBA" id="ARBA00022448"/>
    </source>
</evidence>
<evidence type="ECO:0000256" key="1">
    <source>
        <dbReference type="ARBA" id="ARBA00004196"/>
    </source>
</evidence>
<sequence length="519" mass="55627">MFTFKKRIAALVSAMAITALALSGCAGAGPDSDESSAESTQGTGTLTIGTIVASTTFAANNAPWSNESPYLQAVYDTLLHAEPDGTVVPWLATDWSYNDDMTVLTLNLRDDVTFTDGTKFDASAAAQNLLRFRDGTSPQKGYLATLADAKAVDATTLELTLNSPNPSLLSFLTQNPGLQQSPATFDAADEKTNPVGSGPYILDTKATVVGSAYVFTKNPDYWAPESQHYAKVVMNVYTTPTAVLNALKGGQINGAPVSDSAMIAQLEPAGLTVQTQQLNFFGLLLFDRDGAIEPALADVRVRQAINYAFDRKALLESVGQGNGKVTSSIFSPDSSGYVKDLDDFYSYDPEKAEELLAEAGYAAGDITLKMPTSSGFAPATYALVKQYLSDVGINVEEVGVTPTSFLSDLLAAKYASTVMMLKTAPTSWETVTLDLLPSSGWNPFRVKDATVAELAATIQSGTEEEAEAAAKELNEYIVEQAWFAPWYRPDLNYATDAKTSVEPQSGNSYPYLWNFVPKQ</sequence>
<dbReference type="EMBL" id="JAUSXV010000001">
    <property type="protein sequence ID" value="MDQ0646238.1"/>
    <property type="molecule type" value="Genomic_DNA"/>
</dbReference>
<dbReference type="AlphaFoldDB" id="A0AAW8ESM8"/>
<dbReference type="GO" id="GO:0015833">
    <property type="term" value="P:peptide transport"/>
    <property type="evidence" value="ECO:0007669"/>
    <property type="project" value="TreeGrafter"/>
</dbReference>
<dbReference type="GO" id="GO:0042597">
    <property type="term" value="C:periplasmic space"/>
    <property type="evidence" value="ECO:0007669"/>
    <property type="project" value="UniProtKB-ARBA"/>
</dbReference>
<evidence type="ECO:0000256" key="2">
    <source>
        <dbReference type="ARBA" id="ARBA00005695"/>
    </source>
</evidence>
<dbReference type="GO" id="GO:0030313">
    <property type="term" value="C:cell envelope"/>
    <property type="evidence" value="ECO:0007669"/>
    <property type="project" value="UniProtKB-SubCell"/>
</dbReference>
<evidence type="ECO:0000313" key="7">
    <source>
        <dbReference type="EMBL" id="MDQ0646238.1"/>
    </source>
</evidence>
<reference evidence="7 8" key="1">
    <citation type="submission" date="2023-07" db="EMBL/GenBank/DDBJ databases">
        <title>Comparative genomics of wheat-associated soil bacteria to identify genetic determinants of phenazine resistance.</title>
        <authorList>
            <person name="Mouncey N."/>
        </authorList>
    </citation>
    <scope>NUCLEOTIDE SEQUENCE [LARGE SCALE GENOMIC DNA]</scope>
    <source>
        <strain evidence="7 8">W4I9-1</strain>
    </source>
</reference>
<evidence type="ECO:0000259" key="6">
    <source>
        <dbReference type="Pfam" id="PF00496"/>
    </source>
</evidence>
<dbReference type="GO" id="GO:0043190">
    <property type="term" value="C:ATP-binding cassette (ABC) transporter complex"/>
    <property type="evidence" value="ECO:0007669"/>
    <property type="project" value="InterPro"/>
</dbReference>
<keyword evidence="8" id="KW-1185">Reference proteome</keyword>
<dbReference type="SUPFAM" id="SSF53850">
    <property type="entry name" value="Periplasmic binding protein-like II"/>
    <property type="match status" value="1"/>
</dbReference>
<feature type="domain" description="Solute-binding protein family 5" evidence="6">
    <location>
        <begin position="86"/>
        <end position="416"/>
    </location>
</feature>
<organism evidence="7 8">
    <name type="scientific">Microbacterium natoriense</name>
    <dbReference type="NCBI Taxonomy" id="284570"/>
    <lineage>
        <taxon>Bacteria</taxon>
        <taxon>Bacillati</taxon>
        <taxon>Actinomycetota</taxon>
        <taxon>Actinomycetes</taxon>
        <taxon>Micrococcales</taxon>
        <taxon>Microbacteriaceae</taxon>
        <taxon>Microbacterium</taxon>
    </lineage>
</organism>
<feature type="chain" id="PRO_5043835511" evidence="5">
    <location>
        <begin position="29"/>
        <end position="519"/>
    </location>
</feature>
<dbReference type="Gene3D" id="3.40.190.10">
    <property type="entry name" value="Periplasmic binding protein-like II"/>
    <property type="match status" value="1"/>
</dbReference>
<accession>A0AAW8ESM8</accession>
<protein>
    <submittedName>
        <fullName evidence="7">Peptide/nickel transport system substrate-binding protein</fullName>
    </submittedName>
</protein>
<dbReference type="Proteomes" id="UP001244427">
    <property type="component" value="Unassembled WGS sequence"/>
</dbReference>
<feature type="signal peptide" evidence="5">
    <location>
        <begin position="1"/>
        <end position="28"/>
    </location>
</feature>
<evidence type="ECO:0000313" key="8">
    <source>
        <dbReference type="Proteomes" id="UP001244427"/>
    </source>
</evidence>
<comment type="similarity">
    <text evidence="2">Belongs to the bacterial solute-binding protein 5 family.</text>
</comment>
<name>A0AAW8ESM8_9MICO</name>
<evidence type="ECO:0000256" key="5">
    <source>
        <dbReference type="SAM" id="SignalP"/>
    </source>
</evidence>
<comment type="subcellular location">
    <subcellularLocation>
        <location evidence="1">Cell envelope</location>
    </subcellularLocation>
</comment>
<dbReference type="RefSeq" id="WP_307293026.1">
    <property type="nucleotide sequence ID" value="NZ_JAUSXV010000001.1"/>
</dbReference>
<dbReference type="InterPro" id="IPR030678">
    <property type="entry name" value="Peptide/Ni-bd"/>
</dbReference>
<comment type="caution">
    <text evidence="7">The sequence shown here is derived from an EMBL/GenBank/DDBJ whole genome shotgun (WGS) entry which is preliminary data.</text>
</comment>
<dbReference type="PANTHER" id="PTHR30290:SF10">
    <property type="entry name" value="PERIPLASMIC OLIGOPEPTIDE-BINDING PROTEIN-RELATED"/>
    <property type="match status" value="1"/>
</dbReference>
<dbReference type="PIRSF" id="PIRSF002741">
    <property type="entry name" value="MppA"/>
    <property type="match status" value="1"/>
</dbReference>
<evidence type="ECO:0000256" key="4">
    <source>
        <dbReference type="ARBA" id="ARBA00022729"/>
    </source>
</evidence>
<dbReference type="InterPro" id="IPR039424">
    <property type="entry name" value="SBP_5"/>
</dbReference>
<proteinExistence type="inferred from homology"/>
<dbReference type="PROSITE" id="PS51257">
    <property type="entry name" value="PROKAR_LIPOPROTEIN"/>
    <property type="match status" value="1"/>
</dbReference>
<dbReference type="Pfam" id="PF00496">
    <property type="entry name" value="SBP_bac_5"/>
    <property type="match status" value="1"/>
</dbReference>
<keyword evidence="4 5" id="KW-0732">Signal</keyword>
<dbReference type="PANTHER" id="PTHR30290">
    <property type="entry name" value="PERIPLASMIC BINDING COMPONENT OF ABC TRANSPORTER"/>
    <property type="match status" value="1"/>
</dbReference>